<dbReference type="GO" id="GO:0016787">
    <property type="term" value="F:hydrolase activity"/>
    <property type="evidence" value="ECO:0007669"/>
    <property type="project" value="UniProtKB-KW"/>
</dbReference>
<dbReference type="RefSeq" id="WP_270897136.1">
    <property type="nucleotide sequence ID" value="NZ_JBHSPF010000059.1"/>
</dbReference>
<dbReference type="PANTHER" id="PTHR23088:SF27">
    <property type="entry name" value="DEAMINATED GLUTATHIONE AMIDASE"/>
    <property type="match status" value="1"/>
</dbReference>
<keyword evidence="3" id="KW-0378">Hydrolase</keyword>
<protein>
    <submittedName>
        <fullName evidence="3">Nitrilase-related carbon-nitrogen hydrolase</fullName>
    </submittedName>
</protein>
<keyword evidence="4" id="KW-1185">Reference proteome</keyword>
<reference evidence="4" key="1">
    <citation type="journal article" date="2019" name="Int. J. Syst. Evol. Microbiol.">
        <title>The Global Catalogue of Microorganisms (GCM) 10K type strain sequencing project: providing services to taxonomists for standard genome sequencing and annotation.</title>
        <authorList>
            <consortium name="The Broad Institute Genomics Platform"/>
            <consortium name="The Broad Institute Genome Sequencing Center for Infectious Disease"/>
            <person name="Wu L."/>
            <person name="Ma J."/>
        </authorList>
    </citation>
    <scope>NUCLEOTIDE SEQUENCE [LARGE SCALE GENOMIC DNA]</scope>
    <source>
        <strain evidence="4">CGMCC 1.15790</strain>
    </source>
</reference>
<sequence>MSSGGIIADCHEFLVTAAWPLARVKHWNTFNAARALENQCFLISCNCVGETQGEILGGHSQIVDPWGRVQATLDASESILTAEIDLSQIERVREDFPQLKHRVMGV</sequence>
<dbReference type="PROSITE" id="PS50263">
    <property type="entry name" value="CN_HYDROLASE"/>
    <property type="match status" value="1"/>
</dbReference>
<dbReference type="SUPFAM" id="SSF56317">
    <property type="entry name" value="Carbon-nitrogen hydrolase"/>
    <property type="match status" value="1"/>
</dbReference>
<dbReference type="InterPro" id="IPR036526">
    <property type="entry name" value="C-N_Hydrolase_sf"/>
</dbReference>
<dbReference type="Pfam" id="PF00795">
    <property type="entry name" value="CN_hydrolase"/>
    <property type="match status" value="1"/>
</dbReference>
<proteinExistence type="inferred from homology"/>
<dbReference type="EMBL" id="JBHSPF010000059">
    <property type="protein sequence ID" value="MFC5629411.1"/>
    <property type="molecule type" value="Genomic_DNA"/>
</dbReference>
<evidence type="ECO:0000259" key="2">
    <source>
        <dbReference type="PROSITE" id="PS50263"/>
    </source>
</evidence>
<gene>
    <name evidence="3" type="ORF">ACFPTR_11160</name>
</gene>
<feature type="domain" description="CN hydrolase" evidence="2">
    <location>
        <begin position="1"/>
        <end position="86"/>
    </location>
</feature>
<name>A0ABW0U9R9_9BACI</name>
<comment type="caution">
    <text evidence="3">The sequence shown here is derived from an EMBL/GenBank/DDBJ whole genome shotgun (WGS) entry which is preliminary data.</text>
</comment>
<accession>A0ABW0U9R9</accession>
<dbReference type="InterPro" id="IPR003010">
    <property type="entry name" value="C-N_Hydrolase"/>
</dbReference>
<evidence type="ECO:0000313" key="3">
    <source>
        <dbReference type="EMBL" id="MFC5629411.1"/>
    </source>
</evidence>
<dbReference type="Proteomes" id="UP001596143">
    <property type="component" value="Unassembled WGS sequence"/>
</dbReference>
<evidence type="ECO:0000256" key="1">
    <source>
        <dbReference type="ARBA" id="ARBA00010613"/>
    </source>
</evidence>
<dbReference type="Gene3D" id="3.60.110.10">
    <property type="entry name" value="Carbon-nitrogen hydrolase"/>
    <property type="match status" value="1"/>
</dbReference>
<comment type="similarity">
    <text evidence="1">Belongs to the carbon-nitrogen hydrolase superfamily. NIT1/NIT2 family.</text>
</comment>
<dbReference type="PANTHER" id="PTHR23088">
    <property type="entry name" value="NITRILASE-RELATED"/>
    <property type="match status" value="1"/>
</dbReference>
<evidence type="ECO:0000313" key="4">
    <source>
        <dbReference type="Proteomes" id="UP001596143"/>
    </source>
</evidence>
<organism evidence="3 4">
    <name type="scientific">Aliibacillus thermotolerans</name>
    <dbReference type="NCBI Taxonomy" id="1834418"/>
    <lineage>
        <taxon>Bacteria</taxon>
        <taxon>Bacillati</taxon>
        <taxon>Bacillota</taxon>
        <taxon>Bacilli</taxon>
        <taxon>Bacillales</taxon>
        <taxon>Bacillaceae</taxon>
        <taxon>Aliibacillus</taxon>
    </lineage>
</organism>